<sequence>MRISNGLSISYWAAITLHKVYITRTAIVGCFRGHYGNATHQKSLYHVTGQTRGQESWTVFNRLDTAYDMTENRQQRKFKPIGCDFDGDIVRHDRNPV</sequence>
<organism evidence="1 2">
    <name type="scientific">Araneus ventricosus</name>
    <name type="common">Orbweaver spider</name>
    <name type="synonym">Epeira ventricosa</name>
    <dbReference type="NCBI Taxonomy" id="182803"/>
    <lineage>
        <taxon>Eukaryota</taxon>
        <taxon>Metazoa</taxon>
        <taxon>Ecdysozoa</taxon>
        <taxon>Arthropoda</taxon>
        <taxon>Chelicerata</taxon>
        <taxon>Arachnida</taxon>
        <taxon>Araneae</taxon>
        <taxon>Araneomorphae</taxon>
        <taxon>Entelegynae</taxon>
        <taxon>Araneoidea</taxon>
        <taxon>Araneidae</taxon>
        <taxon>Araneus</taxon>
    </lineage>
</organism>
<proteinExistence type="predicted"/>
<gene>
    <name evidence="1" type="ORF">AVEN_1065_1</name>
</gene>
<keyword evidence="2" id="KW-1185">Reference proteome</keyword>
<evidence type="ECO:0000313" key="2">
    <source>
        <dbReference type="Proteomes" id="UP000499080"/>
    </source>
</evidence>
<name>A0A4Y2RSB9_ARAVE</name>
<evidence type="ECO:0000313" key="1">
    <source>
        <dbReference type="EMBL" id="GBN78246.1"/>
    </source>
</evidence>
<reference evidence="1 2" key="1">
    <citation type="journal article" date="2019" name="Sci. Rep.">
        <title>Orb-weaving spider Araneus ventricosus genome elucidates the spidroin gene catalogue.</title>
        <authorList>
            <person name="Kono N."/>
            <person name="Nakamura H."/>
            <person name="Ohtoshi R."/>
            <person name="Moran D.A.P."/>
            <person name="Shinohara A."/>
            <person name="Yoshida Y."/>
            <person name="Fujiwara M."/>
            <person name="Mori M."/>
            <person name="Tomita M."/>
            <person name="Arakawa K."/>
        </authorList>
    </citation>
    <scope>NUCLEOTIDE SEQUENCE [LARGE SCALE GENOMIC DNA]</scope>
</reference>
<comment type="caution">
    <text evidence="1">The sequence shown here is derived from an EMBL/GenBank/DDBJ whole genome shotgun (WGS) entry which is preliminary data.</text>
</comment>
<dbReference type="EMBL" id="BGPR01018095">
    <property type="protein sequence ID" value="GBN78246.1"/>
    <property type="molecule type" value="Genomic_DNA"/>
</dbReference>
<accession>A0A4Y2RSB9</accession>
<protein>
    <submittedName>
        <fullName evidence="1">Uncharacterized protein</fullName>
    </submittedName>
</protein>
<dbReference type="Proteomes" id="UP000499080">
    <property type="component" value="Unassembled WGS sequence"/>
</dbReference>
<dbReference type="AlphaFoldDB" id="A0A4Y2RSB9"/>